<dbReference type="GO" id="GO:0046872">
    <property type="term" value="F:metal ion binding"/>
    <property type="evidence" value="ECO:0007669"/>
    <property type="project" value="UniProtKB-KW"/>
</dbReference>
<feature type="binding site" evidence="9">
    <location>
        <position position="196"/>
    </location>
    <ligand>
        <name>[4Fe-4S] cluster</name>
        <dbReference type="ChEBI" id="CHEBI:49883"/>
        <label>1</label>
    </ligand>
</feature>
<evidence type="ECO:0000256" key="3">
    <source>
        <dbReference type="ARBA" id="ARBA00022694"/>
    </source>
</evidence>
<evidence type="ECO:0000313" key="12">
    <source>
        <dbReference type="Proteomes" id="UP000024816"/>
    </source>
</evidence>
<feature type="binding site" evidence="9">
    <location>
        <position position="136"/>
    </location>
    <ligand>
        <name>cob(II)alamin</name>
        <dbReference type="ChEBI" id="CHEBI:16304"/>
    </ligand>
</feature>
<feature type="binding site" evidence="9">
    <location>
        <position position="61"/>
    </location>
    <ligand>
        <name>cob(II)alamin</name>
        <dbReference type="ChEBI" id="CHEBI:16304"/>
    </ligand>
</feature>
<keyword evidence="6 9" id="KW-0560">Oxidoreductase</keyword>
<evidence type="ECO:0000256" key="1">
    <source>
        <dbReference type="ARBA" id="ARBA00022485"/>
    </source>
</evidence>
<dbReference type="HAMAP" id="MF_00916">
    <property type="entry name" value="QueG"/>
    <property type="match status" value="1"/>
</dbReference>
<evidence type="ECO:0000256" key="4">
    <source>
        <dbReference type="ARBA" id="ARBA00022723"/>
    </source>
</evidence>
<dbReference type="InterPro" id="IPR017900">
    <property type="entry name" value="4Fe4S_Fe_S_CS"/>
</dbReference>
<keyword evidence="9" id="KW-0846">Cobalamin</keyword>
<dbReference type="PANTHER" id="PTHR30002:SF4">
    <property type="entry name" value="EPOXYQUEUOSINE REDUCTASE"/>
    <property type="match status" value="1"/>
</dbReference>
<dbReference type="FunFam" id="3.30.70.20:FF:000017">
    <property type="entry name" value="Epoxyqueuosine reductase"/>
    <property type="match status" value="1"/>
</dbReference>
<dbReference type="InterPro" id="IPR017896">
    <property type="entry name" value="4Fe4S_Fe-S-bd"/>
</dbReference>
<keyword evidence="2 9" id="KW-0963">Cytoplasm</keyword>
<feature type="binding site" evidence="9">
    <location>
        <position position="246"/>
    </location>
    <ligand>
        <name>[4Fe-4S] cluster</name>
        <dbReference type="ChEBI" id="CHEBI:49883"/>
        <label>2</label>
    </ligand>
</feature>
<evidence type="ECO:0000313" key="11">
    <source>
        <dbReference type="EMBL" id="KCZ83338.1"/>
    </source>
</evidence>
<keyword evidence="5 9" id="KW-0671">Queuosine biosynthesis</keyword>
<evidence type="ECO:0000259" key="10">
    <source>
        <dbReference type="PROSITE" id="PS51379"/>
    </source>
</evidence>
<comment type="cofactor">
    <cofactor evidence="9">
        <name>[4Fe-4S] cluster</name>
        <dbReference type="ChEBI" id="CHEBI:49883"/>
    </cofactor>
    <text evidence="9">Binds 2 [4Fe-4S] clusters per monomer.</text>
</comment>
<comment type="caution">
    <text evidence="11">The sequence shown here is derived from an EMBL/GenBank/DDBJ whole genome shotgun (WGS) entry which is preliminary data.</text>
</comment>
<dbReference type="Proteomes" id="UP000024816">
    <property type="component" value="Unassembled WGS sequence"/>
</dbReference>
<reference evidence="11 12" key="1">
    <citation type="journal article" date="2014" name="Antonie Van Leeuwenhoek">
        <title>Hyphomonas beringensis sp. nov. and Hyphomonas chukchiensis sp. nov., isolated from surface seawater of the Bering Sea and Chukchi Sea.</title>
        <authorList>
            <person name="Li C."/>
            <person name="Lai Q."/>
            <person name="Li G."/>
            <person name="Dong C."/>
            <person name="Wang J."/>
            <person name="Liao Y."/>
            <person name="Shao Z."/>
        </authorList>
    </citation>
    <scope>NUCLEOTIDE SEQUENCE [LARGE SCALE GENOMIC DNA]</scope>
    <source>
        <strain evidence="11 12">VP2</strain>
    </source>
</reference>
<feature type="binding site" evidence="9">
    <location>
        <position position="193"/>
    </location>
    <ligand>
        <name>[4Fe-4S] cluster</name>
        <dbReference type="ChEBI" id="CHEBI:49883"/>
        <label>1</label>
    </ligand>
</feature>
<keyword evidence="7 9" id="KW-0408">Iron</keyword>
<evidence type="ECO:0000256" key="5">
    <source>
        <dbReference type="ARBA" id="ARBA00022785"/>
    </source>
</evidence>
<dbReference type="Gene3D" id="1.25.10.10">
    <property type="entry name" value="Leucine-rich Repeat Variant"/>
    <property type="match status" value="1"/>
</dbReference>
<dbReference type="SUPFAM" id="SSF46548">
    <property type="entry name" value="alpha-helical ferredoxin"/>
    <property type="match status" value="1"/>
</dbReference>
<dbReference type="GO" id="GO:0008616">
    <property type="term" value="P:tRNA queuosine(34) biosynthetic process"/>
    <property type="evidence" value="ECO:0007669"/>
    <property type="project" value="UniProtKB-UniRule"/>
</dbReference>
<organism evidence="11 12">
    <name type="scientific">Hyphomonas jannaschiana VP2</name>
    <dbReference type="NCBI Taxonomy" id="1280952"/>
    <lineage>
        <taxon>Bacteria</taxon>
        <taxon>Pseudomonadati</taxon>
        <taxon>Pseudomonadota</taxon>
        <taxon>Alphaproteobacteria</taxon>
        <taxon>Hyphomonadales</taxon>
        <taxon>Hyphomonadaceae</taxon>
        <taxon>Hyphomonas</taxon>
    </lineage>
</organism>
<dbReference type="PANTHER" id="PTHR30002">
    <property type="entry name" value="EPOXYQUEUOSINE REDUCTASE"/>
    <property type="match status" value="1"/>
</dbReference>
<dbReference type="PROSITE" id="PS51379">
    <property type="entry name" value="4FE4S_FER_2"/>
    <property type="match status" value="1"/>
</dbReference>
<dbReference type="Gene3D" id="3.30.70.20">
    <property type="match status" value="1"/>
</dbReference>
<keyword evidence="12" id="KW-1185">Reference proteome</keyword>
<comment type="pathway">
    <text evidence="9">tRNA modification; tRNA-queuosine biosynthesis.</text>
</comment>
<feature type="active site" description="Proton donor" evidence="9">
    <location>
        <position position="136"/>
    </location>
</feature>
<evidence type="ECO:0000256" key="7">
    <source>
        <dbReference type="ARBA" id="ARBA00023004"/>
    </source>
</evidence>
<feature type="binding site" evidence="9">
    <location>
        <position position="218"/>
    </location>
    <ligand>
        <name>cob(II)alamin</name>
        <dbReference type="ChEBI" id="CHEBI:16304"/>
    </ligand>
</feature>
<dbReference type="InterPro" id="IPR004453">
    <property type="entry name" value="QueG"/>
</dbReference>
<dbReference type="PATRIC" id="fig|1280952.3.peg.3427"/>
<dbReference type="InterPro" id="IPR011989">
    <property type="entry name" value="ARM-like"/>
</dbReference>
<feature type="binding site" evidence="9">
    <location>
        <position position="160"/>
    </location>
    <ligand>
        <name>cob(II)alamin</name>
        <dbReference type="ChEBI" id="CHEBI:16304"/>
    </ligand>
</feature>
<keyword evidence="3 9" id="KW-0819">tRNA processing</keyword>
<comment type="catalytic activity">
    <reaction evidence="9">
        <text>epoxyqueuosine(34) in tRNA + AH2 = queuosine(34) in tRNA + A + H2O</text>
        <dbReference type="Rhea" id="RHEA:32159"/>
        <dbReference type="Rhea" id="RHEA-COMP:18571"/>
        <dbReference type="Rhea" id="RHEA-COMP:18582"/>
        <dbReference type="ChEBI" id="CHEBI:13193"/>
        <dbReference type="ChEBI" id="CHEBI:15377"/>
        <dbReference type="ChEBI" id="CHEBI:17499"/>
        <dbReference type="ChEBI" id="CHEBI:194431"/>
        <dbReference type="ChEBI" id="CHEBI:194443"/>
        <dbReference type="EC" id="1.17.99.6"/>
    </reaction>
</comment>
<comment type="cofactor">
    <cofactor evidence="9">
        <name>cob(II)alamin</name>
        <dbReference type="ChEBI" id="CHEBI:16304"/>
    </cofactor>
</comment>
<evidence type="ECO:0000256" key="2">
    <source>
        <dbReference type="ARBA" id="ARBA00022490"/>
    </source>
</evidence>
<dbReference type="EMBL" id="ARYJ01000019">
    <property type="protein sequence ID" value="KCZ83338.1"/>
    <property type="molecule type" value="Genomic_DNA"/>
</dbReference>
<dbReference type="GO" id="GO:0051539">
    <property type="term" value="F:4 iron, 4 sulfur cluster binding"/>
    <property type="evidence" value="ECO:0007669"/>
    <property type="project" value="UniProtKB-KW"/>
</dbReference>
<sequence length="374" mass="41082">MISDPADRAEFARQHALTLGFDAVGIARAYEAWAASERLEAFVEAGRHGTMDWMETTLERRRTPTSMWAGAKSAITVALNYGPDHDPMDTLQQREAGNISVYARGRDYHDTLKSRLKQLAREFVAKTGAEVKVFVDTAPLMEKPLAAKAGLGWQGKHTNLVSRDLGSWFFLGVMLTDAELVPDTPEADHCGSCRNCLDICPTKAFPAPYQLDARRCISYLTIEHKGPIPEEFRASMGNRIYGCDDCLAVCPWNKFASAASEAAFHARAELKLPGLDELAALDDAAFREVFSGSPIKRIGRDRFVRNVCIAIGNSGAARFVPQLEGLVTDASALVRGAAAWALLQLDAERFSFARSQNVAGETDPDVLREWNRSA</sequence>
<evidence type="ECO:0000256" key="6">
    <source>
        <dbReference type="ARBA" id="ARBA00023002"/>
    </source>
</evidence>
<dbReference type="STRING" id="1280952.HJA_17138"/>
<dbReference type="EC" id="1.17.99.6" evidence="9"/>
<feature type="domain" description="4Fe-4S ferredoxin-type" evidence="10">
    <location>
        <begin position="180"/>
        <end position="210"/>
    </location>
</feature>
<dbReference type="Pfam" id="PF08331">
    <property type="entry name" value="QueG_DUF1730"/>
    <property type="match status" value="1"/>
</dbReference>
<comment type="caution">
    <text evidence="9">Lacks conserved residue(s) required for the propagation of feature annotation.</text>
</comment>
<dbReference type="Pfam" id="PF13484">
    <property type="entry name" value="Fer4_16"/>
    <property type="match status" value="1"/>
</dbReference>
<feature type="binding site" evidence="9">
    <location>
        <position position="225"/>
    </location>
    <ligand>
        <name>tRNA</name>
        <dbReference type="ChEBI" id="CHEBI:17843"/>
    </ligand>
</feature>
<proteinExistence type="inferred from homology"/>
<keyword evidence="4 9" id="KW-0479">Metal-binding</keyword>
<gene>
    <name evidence="9" type="primary">queG</name>
    <name evidence="11" type="ORF">HJA_17138</name>
</gene>
<dbReference type="InterPro" id="IPR013542">
    <property type="entry name" value="QueG_DUF1730"/>
</dbReference>
<feature type="binding site" evidence="9">
    <location>
        <position position="190"/>
    </location>
    <ligand>
        <name>[4Fe-4S] cluster</name>
        <dbReference type="ChEBI" id="CHEBI:49883"/>
        <label>1</label>
    </ligand>
</feature>
<evidence type="ECO:0000256" key="8">
    <source>
        <dbReference type="ARBA" id="ARBA00023014"/>
    </source>
</evidence>
<dbReference type="GO" id="GO:0005737">
    <property type="term" value="C:cytoplasm"/>
    <property type="evidence" value="ECO:0007669"/>
    <property type="project" value="UniProtKB-SubCell"/>
</dbReference>
<feature type="binding site" evidence="9">
    <location>
        <begin position="243"/>
        <end position="244"/>
    </location>
    <ligand>
        <name>cob(II)alamin</name>
        <dbReference type="ChEBI" id="CHEBI:16304"/>
    </ligand>
</feature>
<keyword evidence="8 9" id="KW-0411">Iron-sulfur</keyword>
<feature type="binding site" evidence="9">
    <location>
        <position position="200"/>
    </location>
    <ligand>
        <name>[4Fe-4S] cluster</name>
        <dbReference type="ChEBI" id="CHEBI:49883"/>
        <label>2</label>
    </ligand>
</feature>
<comment type="subcellular location">
    <subcellularLocation>
        <location evidence="9">Cytoplasm</location>
    </subcellularLocation>
</comment>
<feature type="binding site" evidence="9">
    <location>
        <position position="243"/>
    </location>
    <ligand>
        <name>[4Fe-4S] cluster</name>
        <dbReference type="ChEBI" id="CHEBI:49883"/>
        <label>2</label>
    </ligand>
</feature>
<keyword evidence="1 9" id="KW-0004">4Fe-4S</keyword>
<comment type="similarity">
    <text evidence="9">Belongs to the QueG family.</text>
</comment>
<keyword evidence="9" id="KW-0170">Cobalt</keyword>
<dbReference type="UniPathway" id="UPA00392"/>
<dbReference type="GO" id="GO:0031419">
    <property type="term" value="F:cobalamin binding"/>
    <property type="evidence" value="ECO:0007669"/>
    <property type="project" value="UniProtKB-KW"/>
</dbReference>
<evidence type="ECO:0000256" key="9">
    <source>
        <dbReference type="HAMAP-Rule" id="MF_00916"/>
    </source>
</evidence>
<feature type="binding site" evidence="9">
    <location>
        <position position="250"/>
    </location>
    <ligand>
        <name>[4Fe-4S] cluster</name>
        <dbReference type="ChEBI" id="CHEBI:49883"/>
        <label>1</label>
    </ligand>
</feature>
<dbReference type="PROSITE" id="PS00198">
    <property type="entry name" value="4FE4S_FER_1"/>
    <property type="match status" value="1"/>
</dbReference>
<comment type="function">
    <text evidence="9">Catalyzes the conversion of epoxyqueuosine (oQ) to queuosine (Q), which is a hypermodified base found in the wobble positions of tRNA(Asp), tRNA(Asn), tRNA(His) and tRNA(Tyr).</text>
</comment>
<feature type="binding site" evidence="9">
    <location>
        <position position="171"/>
    </location>
    <ligand>
        <name>cob(II)alamin</name>
        <dbReference type="ChEBI" id="CHEBI:16304"/>
    </ligand>
</feature>
<dbReference type="GO" id="GO:0052693">
    <property type="term" value="F:epoxyqueuosine reductase activity"/>
    <property type="evidence" value="ECO:0007669"/>
    <property type="project" value="UniProtKB-UniRule"/>
</dbReference>
<feature type="binding site" evidence="9">
    <location>
        <position position="216"/>
    </location>
    <ligand>
        <name>[4Fe-4S] cluster</name>
        <dbReference type="ChEBI" id="CHEBI:49883"/>
        <label>2</label>
    </ligand>
</feature>
<dbReference type="eggNOG" id="COG1600">
    <property type="taxonomic scope" value="Bacteria"/>
</dbReference>
<comment type="subunit">
    <text evidence="9">Monomer.</text>
</comment>
<dbReference type="AlphaFoldDB" id="A0A059F669"/>
<dbReference type="NCBIfam" id="TIGR00276">
    <property type="entry name" value="tRNA epoxyqueuosine(34) reductase QueG"/>
    <property type="match status" value="1"/>
</dbReference>
<name>A0A059F669_9PROT</name>
<protein>
    <recommendedName>
        <fullName evidence="9">Epoxyqueuosine reductase</fullName>
        <ecNumber evidence="9">1.17.99.6</ecNumber>
    </recommendedName>
    <alternativeName>
        <fullName evidence="9">Queuosine biosynthesis protein QueG</fullName>
    </alternativeName>
</protein>
<accession>A0A059F669</accession>